<name>A0AAE3NP48_RALSL</name>
<comment type="caution">
    <text evidence="1">The sequence shown here is derived from an EMBL/GenBank/DDBJ whole genome shotgun (WGS) entry which is preliminary data.</text>
</comment>
<proteinExistence type="predicted"/>
<protein>
    <recommendedName>
        <fullName evidence="3">Bacteriophage-related protein</fullName>
    </recommendedName>
</protein>
<accession>A0AAE3NP48</accession>
<organism evidence="1 2">
    <name type="scientific">Ralstonia solanacearum</name>
    <name type="common">Pseudomonas solanacearum</name>
    <dbReference type="NCBI Taxonomy" id="305"/>
    <lineage>
        <taxon>Bacteria</taxon>
        <taxon>Pseudomonadati</taxon>
        <taxon>Pseudomonadota</taxon>
        <taxon>Betaproteobacteria</taxon>
        <taxon>Burkholderiales</taxon>
        <taxon>Burkholderiaceae</taxon>
        <taxon>Ralstonia</taxon>
        <taxon>Ralstonia solanacearum species complex</taxon>
    </lineage>
</organism>
<dbReference type="AlphaFoldDB" id="A0AAE3NP48"/>
<dbReference type="Proteomes" id="UP001143674">
    <property type="component" value="Unassembled WGS sequence"/>
</dbReference>
<sequence>RTDPLSMITLSVPVRNSRLAVIGQALDAGAAGGLLRLYSAPRLDIGQALTEQVLLAEVRLPQPCTGSLEGGRLVFAPIGPALCRRSGIATWARLSDSDKRWVADVDVGPPDSGAEVELSKVQVFAGGAVNVELAELIE</sequence>
<evidence type="ECO:0008006" key="3">
    <source>
        <dbReference type="Google" id="ProtNLM"/>
    </source>
</evidence>
<dbReference type="EMBL" id="JAIVEX010000026">
    <property type="protein sequence ID" value="MDB0525033.1"/>
    <property type="molecule type" value="Genomic_DNA"/>
</dbReference>
<feature type="non-terminal residue" evidence="1">
    <location>
        <position position="1"/>
    </location>
</feature>
<evidence type="ECO:0000313" key="1">
    <source>
        <dbReference type="EMBL" id="MDB0525033.1"/>
    </source>
</evidence>
<dbReference type="RefSeq" id="WP_271655957.1">
    <property type="nucleotide sequence ID" value="NZ_JAIVEX010000026.1"/>
</dbReference>
<reference evidence="1" key="1">
    <citation type="submission" date="2021-09" db="EMBL/GenBank/DDBJ databases">
        <title>Genomic analysis of Ralstonia spp.</title>
        <authorList>
            <person name="Aburjaile F."/>
            <person name="Ariute J.C."/>
            <person name="Pais A.K.L."/>
            <person name="Albuquerque G.M.R."/>
            <person name="Silva A.M.F."/>
            <person name="Brenig B."/>
            <person name="Azevedo V."/>
            <person name="Matiuzzi M."/>
            <person name="Ramos R."/>
            <person name="Goes-Neto A."/>
            <person name="Soares S."/>
            <person name="Iseppon A.M.B."/>
            <person name="Souza E."/>
            <person name="Gama M."/>
        </authorList>
    </citation>
    <scope>NUCLEOTIDE SEQUENCE</scope>
    <source>
        <strain evidence="1">B4</strain>
    </source>
</reference>
<gene>
    <name evidence="1" type="ORF">LBW55_25795</name>
</gene>
<evidence type="ECO:0000313" key="2">
    <source>
        <dbReference type="Proteomes" id="UP001143674"/>
    </source>
</evidence>